<reference evidence="1" key="1">
    <citation type="submission" date="2019-08" db="EMBL/GenBank/DDBJ databases">
        <authorList>
            <person name="Kucharzyk K."/>
            <person name="Murdoch R.W."/>
            <person name="Higgins S."/>
            <person name="Loffler F."/>
        </authorList>
    </citation>
    <scope>NUCLEOTIDE SEQUENCE</scope>
</reference>
<comment type="caution">
    <text evidence="1">The sequence shown here is derived from an EMBL/GenBank/DDBJ whole genome shotgun (WGS) entry which is preliminary data.</text>
</comment>
<organism evidence="1">
    <name type="scientific">bioreactor metagenome</name>
    <dbReference type="NCBI Taxonomy" id="1076179"/>
    <lineage>
        <taxon>unclassified sequences</taxon>
        <taxon>metagenomes</taxon>
        <taxon>ecological metagenomes</taxon>
    </lineage>
</organism>
<dbReference type="EMBL" id="VSSQ01047894">
    <property type="protein sequence ID" value="MPN01919.1"/>
    <property type="molecule type" value="Genomic_DNA"/>
</dbReference>
<dbReference type="AlphaFoldDB" id="A0A645ELB3"/>
<evidence type="ECO:0000313" key="1">
    <source>
        <dbReference type="EMBL" id="MPN01919.1"/>
    </source>
</evidence>
<proteinExistence type="predicted"/>
<name>A0A645ELB3_9ZZZZ</name>
<protein>
    <submittedName>
        <fullName evidence="1">Uncharacterized protein</fullName>
    </submittedName>
</protein>
<gene>
    <name evidence="1" type="ORF">SDC9_149132</name>
</gene>
<accession>A0A645ELB3</accession>
<sequence length="150" mass="16433">MGEPPLFLEPLVERCTGHRHKRVEVGNRKFMAQCKAHERLGCGGGVGVVADDKGPVNHDAGIIDIVDDGLIVGSPVVDPLPHLAKIFWIQRLKADDDYSAAALPHKPQQLRPARRIHADLANPLFAQGNQGFKQLYGAFFIGKEVVVDKK</sequence>